<proteinExistence type="predicted"/>
<dbReference type="Proteomes" id="UP001642464">
    <property type="component" value="Unassembled WGS sequence"/>
</dbReference>
<dbReference type="SUPFAM" id="SSF48452">
    <property type="entry name" value="TPR-like"/>
    <property type="match status" value="1"/>
</dbReference>
<evidence type="ECO:0000313" key="2">
    <source>
        <dbReference type="Proteomes" id="UP001642464"/>
    </source>
</evidence>
<accession>A0ABP0JGA8</accession>
<name>A0ABP0JGA8_9DINO</name>
<gene>
    <name evidence="1" type="ORF">SCF082_LOCUS11918</name>
</gene>
<dbReference type="EMBL" id="CAXAMM010007147">
    <property type="protein sequence ID" value="CAK9013412.1"/>
    <property type="molecule type" value="Genomic_DNA"/>
</dbReference>
<comment type="caution">
    <text evidence="1">The sequence shown here is derived from an EMBL/GenBank/DDBJ whole genome shotgun (WGS) entry which is preliminary data.</text>
</comment>
<protein>
    <submittedName>
        <fullName evidence="1">Uncharacterized protein</fullName>
    </submittedName>
</protein>
<dbReference type="InterPro" id="IPR011990">
    <property type="entry name" value="TPR-like_helical_dom_sf"/>
</dbReference>
<sequence>MDPAVDRVDSALEEMEGHLWDVSQSKEDKEVISTVLATVYHFRGHCDLMCGRFDVALSYYAKALKCLESHHDLGTDGEAMAVLIKHDIERAHCLKPKEDPSSRGP</sequence>
<reference evidence="1 2" key="1">
    <citation type="submission" date="2024-02" db="EMBL/GenBank/DDBJ databases">
        <authorList>
            <person name="Chen Y."/>
            <person name="Shah S."/>
            <person name="Dougan E. K."/>
            <person name="Thang M."/>
            <person name="Chan C."/>
        </authorList>
    </citation>
    <scope>NUCLEOTIDE SEQUENCE [LARGE SCALE GENOMIC DNA]</scope>
</reference>
<organism evidence="1 2">
    <name type="scientific">Durusdinium trenchii</name>
    <dbReference type="NCBI Taxonomy" id="1381693"/>
    <lineage>
        <taxon>Eukaryota</taxon>
        <taxon>Sar</taxon>
        <taxon>Alveolata</taxon>
        <taxon>Dinophyceae</taxon>
        <taxon>Suessiales</taxon>
        <taxon>Symbiodiniaceae</taxon>
        <taxon>Durusdinium</taxon>
    </lineage>
</organism>
<keyword evidence="2" id="KW-1185">Reference proteome</keyword>
<evidence type="ECO:0000313" key="1">
    <source>
        <dbReference type="EMBL" id="CAK9013412.1"/>
    </source>
</evidence>